<name>A0A1Y4SWU4_9FIRM</name>
<dbReference type="PROSITE" id="PS50109">
    <property type="entry name" value="HIS_KIN"/>
    <property type="match status" value="1"/>
</dbReference>
<dbReference type="EMBL" id="NFLJ01000017">
    <property type="protein sequence ID" value="OUQ34365.1"/>
    <property type="molecule type" value="Genomic_DNA"/>
</dbReference>
<protein>
    <recommendedName>
        <fullName evidence="2">histidine kinase</fullName>
        <ecNumber evidence="2">2.7.13.3</ecNumber>
    </recommendedName>
</protein>
<evidence type="ECO:0000256" key="2">
    <source>
        <dbReference type="ARBA" id="ARBA00012438"/>
    </source>
</evidence>
<dbReference type="InterPro" id="IPR003594">
    <property type="entry name" value="HATPase_dom"/>
</dbReference>
<evidence type="ECO:0000259" key="9">
    <source>
        <dbReference type="PROSITE" id="PS50109"/>
    </source>
</evidence>
<feature type="domain" description="Histidine kinase" evidence="9">
    <location>
        <begin position="1"/>
        <end position="98"/>
    </location>
</feature>
<evidence type="ECO:0000256" key="7">
    <source>
        <dbReference type="ARBA" id="ARBA00022840"/>
    </source>
</evidence>
<dbReference type="PRINTS" id="PR00344">
    <property type="entry name" value="BCTRLSENSOR"/>
</dbReference>
<evidence type="ECO:0000256" key="1">
    <source>
        <dbReference type="ARBA" id="ARBA00000085"/>
    </source>
</evidence>
<reference evidence="10 11" key="1">
    <citation type="journal article" date="2018" name="BMC Genomics">
        <title>Whole genome sequencing and function prediction of 133 gut anaerobes isolated from chicken caecum in pure cultures.</title>
        <authorList>
            <person name="Medvecky M."/>
            <person name="Cejkova D."/>
            <person name="Polansky O."/>
            <person name="Karasova D."/>
            <person name="Kubasova T."/>
            <person name="Cizek A."/>
            <person name="Rychlik I."/>
        </authorList>
    </citation>
    <scope>NUCLEOTIDE SEQUENCE [LARGE SCALE GENOMIC DNA]</scope>
    <source>
        <strain evidence="10 11">An13</strain>
    </source>
</reference>
<dbReference type="RefSeq" id="WP_087358033.1">
    <property type="nucleotide sequence ID" value="NZ_NFLJ01000017.1"/>
</dbReference>
<evidence type="ECO:0000256" key="3">
    <source>
        <dbReference type="ARBA" id="ARBA00022553"/>
    </source>
</evidence>
<evidence type="ECO:0000256" key="4">
    <source>
        <dbReference type="ARBA" id="ARBA00022679"/>
    </source>
</evidence>
<sequence>MQEIAMTILDMIQNSLRAQALQIHLWIKDSIKDNMIHIEICDNGCGMSLETLQQVTNPFFTTRTTRSIGLGIPLFKESVEATGGYFQIDSHLQKGTKIIGEYVKNHIDTPPMGNLVDTMITCIQYDEKVNYCFHYQNDDWAFDMNTEDIKALLGDVPINQPEIILWLKDYIKEGMHQ</sequence>
<keyword evidence="8" id="KW-0902">Two-component regulatory system</keyword>
<keyword evidence="4" id="KW-0808">Transferase</keyword>
<dbReference type="Gene3D" id="3.30.565.10">
    <property type="entry name" value="Histidine kinase-like ATPase, C-terminal domain"/>
    <property type="match status" value="1"/>
</dbReference>
<proteinExistence type="predicted"/>
<gene>
    <name evidence="10" type="ORF">B5E75_06930</name>
</gene>
<dbReference type="InterPro" id="IPR036890">
    <property type="entry name" value="HATPase_C_sf"/>
</dbReference>
<keyword evidence="3" id="KW-0597">Phosphoprotein</keyword>
<dbReference type="Pfam" id="PF02518">
    <property type="entry name" value="HATPase_c"/>
    <property type="match status" value="1"/>
</dbReference>
<evidence type="ECO:0000256" key="5">
    <source>
        <dbReference type="ARBA" id="ARBA00022741"/>
    </source>
</evidence>
<dbReference type="GO" id="GO:0005524">
    <property type="term" value="F:ATP binding"/>
    <property type="evidence" value="ECO:0007669"/>
    <property type="project" value="UniProtKB-KW"/>
</dbReference>
<dbReference type="GO" id="GO:0000160">
    <property type="term" value="P:phosphorelay signal transduction system"/>
    <property type="evidence" value="ECO:0007669"/>
    <property type="project" value="UniProtKB-KW"/>
</dbReference>
<dbReference type="SUPFAM" id="SSF55874">
    <property type="entry name" value="ATPase domain of HSP90 chaperone/DNA topoisomerase II/histidine kinase"/>
    <property type="match status" value="1"/>
</dbReference>
<evidence type="ECO:0000313" key="11">
    <source>
        <dbReference type="Proteomes" id="UP000195305"/>
    </source>
</evidence>
<comment type="catalytic activity">
    <reaction evidence="1">
        <text>ATP + protein L-histidine = ADP + protein N-phospho-L-histidine.</text>
        <dbReference type="EC" id="2.7.13.3"/>
    </reaction>
</comment>
<dbReference type="OrthoDB" id="9797586at2"/>
<keyword evidence="11" id="KW-1185">Reference proteome</keyword>
<dbReference type="PANTHER" id="PTHR43065">
    <property type="entry name" value="SENSOR HISTIDINE KINASE"/>
    <property type="match status" value="1"/>
</dbReference>
<dbReference type="InterPro" id="IPR005467">
    <property type="entry name" value="His_kinase_dom"/>
</dbReference>
<comment type="caution">
    <text evidence="10">The sequence shown here is derived from an EMBL/GenBank/DDBJ whole genome shotgun (WGS) entry which is preliminary data.</text>
</comment>
<dbReference type="InterPro" id="IPR004358">
    <property type="entry name" value="Sig_transdc_His_kin-like_C"/>
</dbReference>
<keyword evidence="5" id="KW-0547">Nucleotide-binding</keyword>
<organism evidence="10 11">
    <name type="scientific">Massilimicrobiota timonensis</name>
    <dbReference type="NCBI Taxonomy" id="1776392"/>
    <lineage>
        <taxon>Bacteria</taxon>
        <taxon>Bacillati</taxon>
        <taxon>Bacillota</taxon>
        <taxon>Erysipelotrichia</taxon>
        <taxon>Erysipelotrichales</taxon>
        <taxon>Erysipelotrichaceae</taxon>
        <taxon>Massilimicrobiota</taxon>
    </lineage>
</organism>
<dbReference type="EC" id="2.7.13.3" evidence="2"/>
<dbReference type="Proteomes" id="UP000195305">
    <property type="component" value="Unassembled WGS sequence"/>
</dbReference>
<dbReference type="AlphaFoldDB" id="A0A1Y4SWU4"/>
<keyword evidence="7 10" id="KW-0067">ATP-binding</keyword>
<keyword evidence="6" id="KW-0418">Kinase</keyword>
<evidence type="ECO:0000256" key="6">
    <source>
        <dbReference type="ARBA" id="ARBA00022777"/>
    </source>
</evidence>
<dbReference type="PANTHER" id="PTHR43065:SF10">
    <property type="entry name" value="PEROXIDE STRESS-ACTIVATED HISTIDINE KINASE MAK3"/>
    <property type="match status" value="1"/>
</dbReference>
<accession>A0A1Y4SWU4</accession>
<evidence type="ECO:0000256" key="8">
    <source>
        <dbReference type="ARBA" id="ARBA00023012"/>
    </source>
</evidence>
<dbReference type="GO" id="GO:0004673">
    <property type="term" value="F:protein histidine kinase activity"/>
    <property type="evidence" value="ECO:0007669"/>
    <property type="project" value="UniProtKB-EC"/>
</dbReference>
<evidence type="ECO:0000313" key="10">
    <source>
        <dbReference type="EMBL" id="OUQ34365.1"/>
    </source>
</evidence>